<evidence type="ECO:0000313" key="3">
    <source>
        <dbReference type="EMBL" id="KMO87667.1"/>
    </source>
</evidence>
<name>A0A0J6X0I1_9FIRM</name>
<dbReference type="SUPFAM" id="SSF53756">
    <property type="entry name" value="UDP-Glycosyltransferase/glycogen phosphorylase"/>
    <property type="match status" value="1"/>
</dbReference>
<dbReference type="InterPro" id="IPR028098">
    <property type="entry name" value="Glyco_trans_4-like_N"/>
</dbReference>
<feature type="domain" description="Glycosyltransferase subfamily 4-like N-terminal" evidence="2">
    <location>
        <begin position="62"/>
        <end position="160"/>
    </location>
</feature>
<dbReference type="Proteomes" id="UP000036503">
    <property type="component" value="Unassembled WGS sequence"/>
</dbReference>
<reference evidence="3 4" key="1">
    <citation type="submission" date="2015-06" db="EMBL/GenBank/DDBJ databases">
        <title>Draft genome sequence of beer spoilage bacterium Megasphaera cerevisiae type strain 20462.</title>
        <authorList>
            <person name="Kutumbaka K."/>
            <person name="Pasmowitz J."/>
            <person name="Mategko J."/>
            <person name="Reyes D."/>
            <person name="Friedrich A."/>
            <person name="Han S."/>
            <person name="Martens-Habbena W."/>
            <person name="Neal-McKinney J."/>
            <person name="Janagama H.K."/>
            <person name="Nadala C."/>
            <person name="Samadpour M."/>
        </authorList>
    </citation>
    <scope>NUCLEOTIDE SEQUENCE [LARGE SCALE GENOMIC DNA]</scope>
    <source>
        <strain evidence="3 4">DSM 20462</strain>
    </source>
</reference>
<evidence type="ECO:0008006" key="5">
    <source>
        <dbReference type="Google" id="ProtNLM"/>
    </source>
</evidence>
<protein>
    <recommendedName>
        <fullName evidence="5">Glycosyltransferase</fullName>
    </recommendedName>
</protein>
<dbReference type="Gene3D" id="3.40.50.2000">
    <property type="entry name" value="Glycogen Phosphorylase B"/>
    <property type="match status" value="2"/>
</dbReference>
<dbReference type="Pfam" id="PF00534">
    <property type="entry name" value="Glycos_transf_1"/>
    <property type="match status" value="1"/>
</dbReference>
<dbReference type="EMBL" id="LEKT01000003">
    <property type="protein sequence ID" value="KMO87667.1"/>
    <property type="molecule type" value="Genomic_DNA"/>
</dbReference>
<dbReference type="PANTHER" id="PTHR45947">
    <property type="entry name" value="SULFOQUINOVOSYL TRANSFERASE SQD2"/>
    <property type="match status" value="1"/>
</dbReference>
<dbReference type="PANTHER" id="PTHR45947:SF3">
    <property type="entry name" value="SULFOQUINOVOSYL TRANSFERASE SQD2"/>
    <property type="match status" value="1"/>
</dbReference>
<proteinExistence type="predicted"/>
<evidence type="ECO:0000259" key="1">
    <source>
        <dbReference type="Pfam" id="PF00534"/>
    </source>
</evidence>
<accession>A0A0J6X0I1</accession>
<dbReference type="AlphaFoldDB" id="A0A0J6X0I1"/>
<sequence>MRKKIIHILNTGTYSGAENVAITIVKNMRLQYNYDFIYVSLEGDIRNVCENNDIIFAPIKRMTISEVRRIIKQYKPDIIHAHDFTASVICANSVFRIPVISHLHNNSPWLKKYCFYSFAYLLSCLNINKILMVSKSILNEYVFGNLIRNKSIIISNPIDIYSIQQKAKLGKRKHSVNPVYDIIFLGRLSAPKNPQRFIEIISQVKENYPDIKVAMIGIGPLEDECINLIKEKKMDFNISLLGFMKNPYGILADAKMLCITSEWEGFGLVAVEALSLGIPVLATPVGGLPDIINSNCGALCKNNDQFVVEICKLLYDSVYWHEKSKNAFIQAQHLHNIQKYIAIINEIYCRDILERSYN</sequence>
<keyword evidence="4" id="KW-1185">Reference proteome</keyword>
<feature type="domain" description="Glycosyl transferase family 1" evidence="1">
    <location>
        <begin position="180"/>
        <end position="326"/>
    </location>
</feature>
<dbReference type="InterPro" id="IPR001296">
    <property type="entry name" value="Glyco_trans_1"/>
</dbReference>
<dbReference type="PATRIC" id="fig|1122219.3.peg.1189"/>
<gene>
    <name evidence="3" type="ORF">AB840_01885</name>
</gene>
<dbReference type="CDD" id="cd03811">
    <property type="entry name" value="GT4_GT28_WabH-like"/>
    <property type="match status" value="1"/>
</dbReference>
<evidence type="ECO:0000313" key="4">
    <source>
        <dbReference type="Proteomes" id="UP000036503"/>
    </source>
</evidence>
<dbReference type="Pfam" id="PF13439">
    <property type="entry name" value="Glyco_transf_4"/>
    <property type="match status" value="1"/>
</dbReference>
<organism evidence="3 4">
    <name type="scientific">Megasphaera cerevisiae DSM 20462</name>
    <dbReference type="NCBI Taxonomy" id="1122219"/>
    <lineage>
        <taxon>Bacteria</taxon>
        <taxon>Bacillati</taxon>
        <taxon>Bacillota</taxon>
        <taxon>Negativicutes</taxon>
        <taxon>Veillonellales</taxon>
        <taxon>Veillonellaceae</taxon>
        <taxon>Megasphaera</taxon>
    </lineage>
</organism>
<dbReference type="InterPro" id="IPR050194">
    <property type="entry name" value="Glycosyltransferase_grp1"/>
</dbReference>
<dbReference type="InParanoid" id="A0A0J6X0I1"/>
<dbReference type="RefSeq" id="WP_048513122.1">
    <property type="nucleotide sequence ID" value="NZ_FUXD01000034.1"/>
</dbReference>
<dbReference type="OrthoDB" id="9806653at2"/>
<evidence type="ECO:0000259" key="2">
    <source>
        <dbReference type="Pfam" id="PF13439"/>
    </source>
</evidence>
<dbReference type="GO" id="GO:0016757">
    <property type="term" value="F:glycosyltransferase activity"/>
    <property type="evidence" value="ECO:0007669"/>
    <property type="project" value="InterPro"/>
</dbReference>
<comment type="caution">
    <text evidence="3">The sequence shown here is derived from an EMBL/GenBank/DDBJ whole genome shotgun (WGS) entry which is preliminary data.</text>
</comment>